<dbReference type="EMBL" id="CP003075">
    <property type="protein sequence ID" value="AEQ50984.1"/>
    <property type="molecule type" value="Genomic_DNA"/>
</dbReference>
<gene>
    <name evidence="1" type="ordered locus">KKY_948</name>
</gene>
<reference evidence="1 2" key="1">
    <citation type="journal article" date="2012" name="J. Bacteriol.">
        <title>Complete genome sequence of Pelagibacterium halotolerans B2T.</title>
        <authorList>
            <person name="Huo Y.Y."/>
            <person name="Cheng H."/>
            <person name="Han X.F."/>
            <person name="Jiang X.W."/>
            <person name="Sun C."/>
            <person name="Zhang X.Q."/>
            <person name="Zhu X.F."/>
            <person name="Liu Y.F."/>
            <person name="Li P.F."/>
            <person name="Ni P.X."/>
            <person name="Wu M."/>
        </authorList>
    </citation>
    <scope>NUCLEOTIDE SEQUENCE [LARGE SCALE GENOMIC DNA]</scope>
    <source>
        <strain evidence="2">DSM 22347 / JCM 15775 / CGMCC 1.7692 / B2</strain>
    </source>
</reference>
<proteinExistence type="predicted"/>
<dbReference type="Proteomes" id="UP000008850">
    <property type="component" value="Chromosome"/>
</dbReference>
<name>G4RFU1_PELHB</name>
<evidence type="ECO:0000313" key="1">
    <source>
        <dbReference type="EMBL" id="AEQ50984.1"/>
    </source>
</evidence>
<dbReference type="AlphaFoldDB" id="G4RFU1"/>
<evidence type="ECO:0000313" key="2">
    <source>
        <dbReference type="Proteomes" id="UP000008850"/>
    </source>
</evidence>
<accession>G4RFU1</accession>
<organism evidence="1 2">
    <name type="scientific">Pelagibacterium halotolerans (strain DSM 22347 / JCM 15775 / CGMCC 1.7692 / B2)</name>
    <dbReference type="NCBI Taxonomy" id="1082931"/>
    <lineage>
        <taxon>Bacteria</taxon>
        <taxon>Pseudomonadati</taxon>
        <taxon>Pseudomonadota</taxon>
        <taxon>Alphaproteobacteria</taxon>
        <taxon>Hyphomicrobiales</taxon>
        <taxon>Devosiaceae</taxon>
        <taxon>Pelagibacterium</taxon>
    </lineage>
</organism>
<dbReference type="HOGENOM" id="CLU_2651217_0_0_5"/>
<sequence>MKAAQTDVFAGEGGFFIYRTNEQLRASPYGRALMAKGNAAAAFVGPYRAAMFKVWEWAMRERNQMVSLEFAETPEV</sequence>
<dbReference type="KEGG" id="phl:KKY_948"/>
<keyword evidence="2" id="KW-1185">Reference proteome</keyword>
<protein>
    <submittedName>
        <fullName evidence="1">Uncharacterized protein</fullName>
    </submittedName>
</protein>